<dbReference type="EMBL" id="JACEOL010000009">
    <property type="protein sequence ID" value="MBA4601351.1"/>
    <property type="molecule type" value="Genomic_DNA"/>
</dbReference>
<organism evidence="1 2">
    <name type="scientific">Thermoactinomyces mirandus</name>
    <dbReference type="NCBI Taxonomy" id="2756294"/>
    <lineage>
        <taxon>Bacteria</taxon>
        <taxon>Bacillati</taxon>
        <taxon>Bacillota</taxon>
        <taxon>Bacilli</taxon>
        <taxon>Bacillales</taxon>
        <taxon>Thermoactinomycetaceae</taxon>
        <taxon>Thermoactinomyces</taxon>
    </lineage>
</organism>
<protein>
    <submittedName>
        <fullName evidence="1">Uncharacterized protein</fullName>
    </submittedName>
</protein>
<dbReference type="Proteomes" id="UP000538292">
    <property type="component" value="Unassembled WGS sequence"/>
</dbReference>
<name>A0A7W1XQJ1_9BACL</name>
<comment type="caution">
    <text evidence="1">The sequence shown here is derived from an EMBL/GenBank/DDBJ whole genome shotgun (WGS) entry which is preliminary data.</text>
</comment>
<proteinExistence type="predicted"/>
<evidence type="ECO:0000313" key="2">
    <source>
        <dbReference type="Proteomes" id="UP000538292"/>
    </source>
</evidence>
<sequence length="266" mass="31688">MTMLQLQIFVTRYIRDETFRERVKMQPPDMQFKNFEFSKEELNLANMLDLSQLDRISIKIMNERKEKRRADLIEFVSVLQQVGIYDEFCRSFAQANTVGSLSPKVDAQRFHNYAHQYIKEKGLPKVLSDLATYSYQIFIVSQSALQDPFNDKTFNWDMPLFLKRPFKIKTFSYDLTQIIDNPEIKTLEQLQRLPKKRTTYFFQKDYLNPISSHVFEIDDPSFFDLLQKNYTAKEILQQASSHEKQEEWKELIKDIYESEIIGSKNP</sequence>
<accession>A0A7W1XQJ1</accession>
<reference evidence="1 2" key="1">
    <citation type="submission" date="2020-07" db="EMBL/GenBank/DDBJ databases">
        <title>Thermoactinomyces phylogeny.</title>
        <authorList>
            <person name="Dunlap C."/>
        </authorList>
    </citation>
    <scope>NUCLEOTIDE SEQUENCE [LARGE SCALE GENOMIC DNA]</scope>
    <source>
        <strain evidence="1 2">AMNI-1</strain>
    </source>
</reference>
<dbReference type="RefSeq" id="WP_181737726.1">
    <property type="nucleotide sequence ID" value="NZ_JACEOL010000009.1"/>
</dbReference>
<dbReference type="AlphaFoldDB" id="A0A7W1XQJ1"/>
<gene>
    <name evidence="1" type="ORF">H2C83_03240</name>
</gene>
<evidence type="ECO:0000313" key="1">
    <source>
        <dbReference type="EMBL" id="MBA4601351.1"/>
    </source>
</evidence>
<keyword evidence="2" id="KW-1185">Reference proteome</keyword>